<sequence>MNWGIQQLGHNTEKIYDANGKWIGWSSSKGKVYWGHGDWGRGVGSSTFPHLNYNIDGTKGHLFLQNKIPNRGMWEDFANYFGK</sequence>
<proteinExistence type="predicted"/>
<evidence type="ECO:0000313" key="1">
    <source>
        <dbReference type="EMBL" id="SDD43465.1"/>
    </source>
</evidence>
<dbReference type="OrthoDB" id="9943013at2"/>
<name>A0A1G6USD8_NIADE</name>
<keyword evidence="2" id="KW-1185">Reference proteome</keyword>
<organism evidence="1 2">
    <name type="scientific">Niabella drilacis (strain DSM 25811 / CCM 8410 / CCUG 62505 / LMG 26954 / E90)</name>
    <dbReference type="NCBI Taxonomy" id="1285928"/>
    <lineage>
        <taxon>Bacteria</taxon>
        <taxon>Pseudomonadati</taxon>
        <taxon>Bacteroidota</taxon>
        <taxon>Chitinophagia</taxon>
        <taxon>Chitinophagales</taxon>
        <taxon>Chitinophagaceae</taxon>
        <taxon>Niabella</taxon>
    </lineage>
</organism>
<dbReference type="STRING" id="1285928.SAMN04487894_10955"/>
<dbReference type="AlphaFoldDB" id="A0A1G6USD8"/>
<dbReference type="EMBL" id="FMZO01000009">
    <property type="protein sequence ID" value="SDD43465.1"/>
    <property type="molecule type" value="Genomic_DNA"/>
</dbReference>
<dbReference type="Proteomes" id="UP000198757">
    <property type="component" value="Unassembled WGS sequence"/>
</dbReference>
<dbReference type="RefSeq" id="WP_090391199.1">
    <property type="nucleotide sequence ID" value="NZ_FMZO01000009.1"/>
</dbReference>
<reference evidence="2" key="1">
    <citation type="submission" date="2016-10" db="EMBL/GenBank/DDBJ databases">
        <authorList>
            <person name="Varghese N."/>
            <person name="Submissions S."/>
        </authorList>
    </citation>
    <scope>NUCLEOTIDE SEQUENCE [LARGE SCALE GENOMIC DNA]</scope>
    <source>
        <strain evidence="2">DSM 25811 / CCM 8410 / LMG 26954 / E90</strain>
    </source>
</reference>
<evidence type="ECO:0000313" key="2">
    <source>
        <dbReference type="Proteomes" id="UP000198757"/>
    </source>
</evidence>
<gene>
    <name evidence="1" type="ORF">SAMN04487894_10955</name>
</gene>
<accession>A0A1G6USD8</accession>
<protein>
    <submittedName>
        <fullName evidence="1">Uncharacterized protein</fullName>
    </submittedName>
</protein>